<protein>
    <submittedName>
        <fullName evidence="1">Uncharacterized protein</fullName>
    </submittedName>
</protein>
<name>A0ACD5YE86_AVESA</name>
<reference evidence="1" key="2">
    <citation type="submission" date="2025-09" db="UniProtKB">
        <authorList>
            <consortium name="EnsemblPlants"/>
        </authorList>
    </citation>
    <scope>IDENTIFICATION</scope>
</reference>
<keyword evidence="2" id="KW-1185">Reference proteome</keyword>
<sequence>MFSKPNNRMDYQLFFGTSGAFRPLAWSGLVEIVCFSDVLMWLLIWKKDWEAIDLSNLSILTFVTCRSLCPRLHINNPLRRALSLWSPMVAIILLGPSVPYSCDDCSYYLEYNRSFTVKPSFAKWIVYLVLSVVVLLLTISRMQFPSIIKLADSGMGRKLAFWHKTAMNLCMFVAAVMLAVTSGGLWTLIIMSQVIVSFGNLQVPAAILRVMIAAYRFLETGSSDDIGRKINLGRSLGIFYGMVLGQGILYLVPCILQVFSFILRRSLVHHAGFRGQWGVDCVDLYYSYAYEKHMEGSILSAKKISIVTFAMETLKSDTPKMQLRRVQMLHSFMKKEPFRTMTISKLTDSIKKVSSLLKMLGWTNEEHRDLRLFAAKVLAELAENLQVLTIPGAIRKLPRS</sequence>
<proteinExistence type="predicted"/>
<dbReference type="Proteomes" id="UP001732700">
    <property type="component" value="Chromosome 5D"/>
</dbReference>
<organism evidence="1 2">
    <name type="scientific">Avena sativa</name>
    <name type="common">Oat</name>
    <dbReference type="NCBI Taxonomy" id="4498"/>
    <lineage>
        <taxon>Eukaryota</taxon>
        <taxon>Viridiplantae</taxon>
        <taxon>Streptophyta</taxon>
        <taxon>Embryophyta</taxon>
        <taxon>Tracheophyta</taxon>
        <taxon>Spermatophyta</taxon>
        <taxon>Magnoliopsida</taxon>
        <taxon>Liliopsida</taxon>
        <taxon>Poales</taxon>
        <taxon>Poaceae</taxon>
        <taxon>BOP clade</taxon>
        <taxon>Pooideae</taxon>
        <taxon>Poodae</taxon>
        <taxon>Poeae</taxon>
        <taxon>Poeae Chloroplast Group 1 (Aveneae type)</taxon>
        <taxon>Aveninae</taxon>
        <taxon>Avena</taxon>
    </lineage>
</organism>
<evidence type="ECO:0000313" key="2">
    <source>
        <dbReference type="Proteomes" id="UP001732700"/>
    </source>
</evidence>
<dbReference type="EnsemblPlants" id="AVESA.00010b.r2.5DG0957680.1">
    <property type="protein sequence ID" value="AVESA.00010b.r2.5DG0957680.1.CDS.1"/>
    <property type="gene ID" value="AVESA.00010b.r2.5DG0957680"/>
</dbReference>
<evidence type="ECO:0000313" key="1">
    <source>
        <dbReference type="EnsemblPlants" id="AVESA.00010b.r2.5DG0957680.1.CDS.1"/>
    </source>
</evidence>
<reference evidence="1" key="1">
    <citation type="submission" date="2021-05" db="EMBL/GenBank/DDBJ databases">
        <authorList>
            <person name="Scholz U."/>
            <person name="Mascher M."/>
            <person name="Fiebig A."/>
        </authorList>
    </citation>
    <scope>NUCLEOTIDE SEQUENCE [LARGE SCALE GENOMIC DNA]</scope>
</reference>
<accession>A0ACD5YE86</accession>